<dbReference type="HAMAP" id="MF_00374">
    <property type="entry name" value="Ribosomal_uL29"/>
    <property type="match status" value="1"/>
</dbReference>
<dbReference type="PANTHER" id="PTHR10916:SF0">
    <property type="entry name" value="LARGE RIBOSOMAL SUBUNIT PROTEIN UL29C"/>
    <property type="match status" value="1"/>
</dbReference>
<dbReference type="AlphaFoldDB" id="A0A1W6N617"/>
<dbReference type="Proteomes" id="UP000237351">
    <property type="component" value="Chromosome"/>
</dbReference>
<dbReference type="OrthoDB" id="9815192at2"/>
<dbReference type="SUPFAM" id="SSF46561">
    <property type="entry name" value="Ribosomal protein L29 (L29p)"/>
    <property type="match status" value="1"/>
</dbReference>
<dbReference type="PANTHER" id="PTHR10916">
    <property type="entry name" value="60S RIBOSOMAL PROTEIN L35/50S RIBOSOMAL PROTEIN L29"/>
    <property type="match status" value="1"/>
</dbReference>
<dbReference type="PROSITE" id="PS00579">
    <property type="entry name" value="RIBOSOMAL_L29"/>
    <property type="match status" value="1"/>
</dbReference>
<dbReference type="FunFam" id="1.10.287.310:FF:000001">
    <property type="entry name" value="50S ribosomal protein L29"/>
    <property type="match status" value="1"/>
</dbReference>
<dbReference type="InterPro" id="IPR001854">
    <property type="entry name" value="Ribosomal_uL29"/>
</dbReference>
<dbReference type="Gene3D" id="1.10.287.310">
    <property type="match status" value="1"/>
</dbReference>
<gene>
    <name evidence="5" type="primary">rpmC</name>
    <name evidence="6" type="ORF">GQ61_08580</name>
</gene>
<evidence type="ECO:0000256" key="4">
    <source>
        <dbReference type="ARBA" id="ARBA00035204"/>
    </source>
</evidence>
<dbReference type="RefSeq" id="WP_085784887.1">
    <property type="nucleotide sequence ID" value="NZ_CP008743.1"/>
</dbReference>
<proteinExistence type="inferred from homology"/>
<evidence type="ECO:0000256" key="1">
    <source>
        <dbReference type="ARBA" id="ARBA00009254"/>
    </source>
</evidence>
<evidence type="ECO:0000256" key="5">
    <source>
        <dbReference type="HAMAP-Rule" id="MF_00374"/>
    </source>
</evidence>
<keyword evidence="7" id="KW-1185">Reference proteome</keyword>
<protein>
    <recommendedName>
        <fullName evidence="4 5">Large ribosomal subunit protein uL29</fullName>
    </recommendedName>
</protein>
<sequence length="67" mass="7798">MKTEEIRVKTESELMDMVVKLKQELMNLRFQKVNGQLASTTRFKTARREVARIKTVMAEKQRTGKGV</sequence>
<evidence type="ECO:0000313" key="6">
    <source>
        <dbReference type="EMBL" id="ARN85330.1"/>
    </source>
</evidence>
<organism evidence="6 7">
    <name type="scientific">Candidatus Nucleicultrix amoebiphila FS5</name>
    <dbReference type="NCBI Taxonomy" id="1414854"/>
    <lineage>
        <taxon>Bacteria</taxon>
        <taxon>Pseudomonadati</taxon>
        <taxon>Pseudomonadota</taxon>
        <taxon>Alphaproteobacteria</taxon>
        <taxon>Holosporales</taxon>
        <taxon>Candidatus Nucleicultricaceae</taxon>
        <taxon>Candidatus Nucleicultrix</taxon>
    </lineage>
</organism>
<evidence type="ECO:0000313" key="7">
    <source>
        <dbReference type="Proteomes" id="UP000237351"/>
    </source>
</evidence>
<dbReference type="GO" id="GO:0006412">
    <property type="term" value="P:translation"/>
    <property type="evidence" value="ECO:0007669"/>
    <property type="project" value="UniProtKB-UniRule"/>
</dbReference>
<name>A0A1W6N617_9PROT</name>
<keyword evidence="3 5" id="KW-0687">Ribonucleoprotein</keyword>
<dbReference type="KEGG" id="naf:GQ61_08580"/>
<dbReference type="InterPro" id="IPR050063">
    <property type="entry name" value="Ribosomal_protein_uL29"/>
</dbReference>
<dbReference type="STRING" id="1414854.GQ61_08580"/>
<reference evidence="6 7" key="1">
    <citation type="submission" date="2014-06" db="EMBL/GenBank/DDBJ databases">
        <title>The genome of the endonuclear symbiont Nucleicultrix amoebiphila.</title>
        <authorList>
            <person name="Schulz F."/>
            <person name="Horn M."/>
        </authorList>
    </citation>
    <scope>NUCLEOTIDE SEQUENCE [LARGE SCALE GENOMIC DNA]</scope>
    <source>
        <strain evidence="6 7">FS5</strain>
    </source>
</reference>
<dbReference type="GO" id="GO:0022625">
    <property type="term" value="C:cytosolic large ribosomal subunit"/>
    <property type="evidence" value="ECO:0007669"/>
    <property type="project" value="TreeGrafter"/>
</dbReference>
<dbReference type="NCBIfam" id="TIGR00012">
    <property type="entry name" value="L29"/>
    <property type="match status" value="1"/>
</dbReference>
<evidence type="ECO:0000256" key="3">
    <source>
        <dbReference type="ARBA" id="ARBA00023274"/>
    </source>
</evidence>
<dbReference type="InterPro" id="IPR018254">
    <property type="entry name" value="Ribosomal_uL29_CS"/>
</dbReference>
<dbReference type="EMBL" id="CP008743">
    <property type="protein sequence ID" value="ARN85330.1"/>
    <property type="molecule type" value="Genomic_DNA"/>
</dbReference>
<dbReference type="GO" id="GO:0003735">
    <property type="term" value="F:structural constituent of ribosome"/>
    <property type="evidence" value="ECO:0007669"/>
    <property type="project" value="InterPro"/>
</dbReference>
<keyword evidence="2 5" id="KW-0689">Ribosomal protein</keyword>
<evidence type="ECO:0000256" key="2">
    <source>
        <dbReference type="ARBA" id="ARBA00022980"/>
    </source>
</evidence>
<dbReference type="CDD" id="cd00427">
    <property type="entry name" value="Ribosomal_L29_HIP"/>
    <property type="match status" value="1"/>
</dbReference>
<dbReference type="Pfam" id="PF00831">
    <property type="entry name" value="Ribosomal_L29"/>
    <property type="match status" value="1"/>
</dbReference>
<comment type="similarity">
    <text evidence="1 5">Belongs to the universal ribosomal protein uL29 family.</text>
</comment>
<dbReference type="InterPro" id="IPR036049">
    <property type="entry name" value="Ribosomal_uL29_sf"/>
</dbReference>
<accession>A0A1W6N617</accession>